<dbReference type="FunFam" id="3.30.70.141:FF:000002">
    <property type="entry name" value="Nucleoside diphosphate kinase"/>
    <property type="match status" value="1"/>
</dbReference>
<evidence type="ECO:0000313" key="15">
    <source>
        <dbReference type="EMBL" id="RDV84658.1"/>
    </source>
</evidence>
<evidence type="ECO:0000256" key="10">
    <source>
        <dbReference type="HAMAP-Rule" id="MF_00451"/>
    </source>
</evidence>
<comment type="subcellular location">
    <subcellularLocation>
        <location evidence="10">Cytoplasm</location>
    </subcellularLocation>
</comment>
<dbReference type="CDD" id="cd04413">
    <property type="entry name" value="NDPk_I"/>
    <property type="match status" value="1"/>
</dbReference>
<evidence type="ECO:0000256" key="12">
    <source>
        <dbReference type="RuleBase" id="RU004011"/>
    </source>
</evidence>
<name>A0A3D8P7N7_9THEO</name>
<reference evidence="15 16" key="1">
    <citation type="submission" date="2018-08" db="EMBL/GenBank/DDBJ databases">
        <title>Form III RuBisCO-mediated autotrophy in Thermodesulfobium bacteria.</title>
        <authorList>
            <person name="Toshchakov S.V."/>
            <person name="Kublanov I.V."/>
            <person name="Frolov E."/>
            <person name="Bonch-Osmolovskaya E.A."/>
            <person name="Tourova T.P."/>
            <person name="Chernych N.A."/>
            <person name="Lebedinsky A.V."/>
        </authorList>
    </citation>
    <scope>NUCLEOTIDE SEQUENCE [LARGE SCALE GENOMIC DNA]</scope>
    <source>
        <strain evidence="15 16">SR</strain>
    </source>
</reference>
<evidence type="ECO:0000256" key="2">
    <source>
        <dbReference type="ARBA" id="ARBA00008142"/>
    </source>
</evidence>
<dbReference type="InterPro" id="IPR036850">
    <property type="entry name" value="NDK-like_dom_sf"/>
</dbReference>
<dbReference type="GO" id="GO:0005524">
    <property type="term" value="F:ATP binding"/>
    <property type="evidence" value="ECO:0007669"/>
    <property type="project" value="UniProtKB-UniRule"/>
</dbReference>
<dbReference type="GO" id="GO:0006228">
    <property type="term" value="P:UTP biosynthetic process"/>
    <property type="evidence" value="ECO:0007669"/>
    <property type="project" value="UniProtKB-UniRule"/>
</dbReference>
<dbReference type="GO" id="GO:0006241">
    <property type="term" value="P:CTP biosynthetic process"/>
    <property type="evidence" value="ECO:0007669"/>
    <property type="project" value="UniProtKB-UniRule"/>
</dbReference>
<feature type="binding site" evidence="10 11">
    <location>
        <position position="102"/>
    </location>
    <ligand>
        <name>ATP</name>
        <dbReference type="ChEBI" id="CHEBI:30616"/>
    </ligand>
</feature>
<dbReference type="SUPFAM" id="SSF54919">
    <property type="entry name" value="Nucleoside diphosphate kinase, NDK"/>
    <property type="match status" value="1"/>
</dbReference>
<feature type="binding site" evidence="10 11">
    <location>
        <position position="91"/>
    </location>
    <ligand>
        <name>ATP</name>
        <dbReference type="ChEBI" id="CHEBI:30616"/>
    </ligand>
</feature>
<dbReference type="InterPro" id="IPR023005">
    <property type="entry name" value="Nucleoside_diP_kinase_AS"/>
</dbReference>
<keyword evidence="10" id="KW-0963">Cytoplasm</keyword>
<comment type="cofactor">
    <cofactor evidence="1 10">
        <name>Mg(2+)</name>
        <dbReference type="ChEBI" id="CHEBI:18420"/>
    </cofactor>
</comment>
<evidence type="ECO:0000256" key="1">
    <source>
        <dbReference type="ARBA" id="ARBA00001946"/>
    </source>
</evidence>
<keyword evidence="10" id="KW-0460">Magnesium</keyword>
<dbReference type="PROSITE" id="PS51374">
    <property type="entry name" value="NDPK_LIKE"/>
    <property type="match status" value="1"/>
</dbReference>
<keyword evidence="16" id="KW-1185">Reference proteome</keyword>
<keyword evidence="10" id="KW-0479">Metal-binding</keyword>
<comment type="catalytic activity">
    <reaction evidence="10 13">
        <text>a 2'-deoxyribonucleoside 5'-diphosphate + ATP = a 2'-deoxyribonucleoside 5'-triphosphate + ADP</text>
        <dbReference type="Rhea" id="RHEA:44640"/>
        <dbReference type="ChEBI" id="CHEBI:30616"/>
        <dbReference type="ChEBI" id="CHEBI:61560"/>
        <dbReference type="ChEBI" id="CHEBI:73316"/>
        <dbReference type="ChEBI" id="CHEBI:456216"/>
        <dbReference type="EC" id="2.7.4.6"/>
    </reaction>
</comment>
<keyword evidence="7 10" id="KW-0546">Nucleotide metabolism</keyword>
<keyword evidence="6 10" id="KW-0067">ATP-binding</keyword>
<keyword evidence="4 10" id="KW-0547">Nucleotide-binding</keyword>
<dbReference type="EMBL" id="QSLN01000001">
    <property type="protein sequence ID" value="RDV84658.1"/>
    <property type="molecule type" value="Genomic_DNA"/>
</dbReference>
<gene>
    <name evidence="10" type="primary">ndk</name>
    <name evidence="15" type="ORF">DXX99_01010</name>
</gene>
<feature type="domain" description="Nucleoside diphosphate kinase-like" evidence="14">
    <location>
        <begin position="1"/>
        <end position="138"/>
    </location>
</feature>
<dbReference type="InterPro" id="IPR001564">
    <property type="entry name" value="Nucleoside_diP_kinase"/>
</dbReference>
<dbReference type="PANTHER" id="PTHR11349">
    <property type="entry name" value="NUCLEOSIDE DIPHOSPHATE KINASE"/>
    <property type="match status" value="1"/>
</dbReference>
<evidence type="ECO:0000256" key="13">
    <source>
        <dbReference type="RuleBase" id="RU004013"/>
    </source>
</evidence>
<comment type="caution">
    <text evidence="15">The sequence shown here is derived from an EMBL/GenBank/DDBJ whole genome shotgun (WGS) entry which is preliminary data.</text>
</comment>
<evidence type="ECO:0000256" key="11">
    <source>
        <dbReference type="PROSITE-ProRule" id="PRU00706"/>
    </source>
</evidence>
<sequence>MERTFVMVKPDGVQRGLVGEIISRLEKRGYKLVGLKMLRLTPEMAERHYAEHRGKPFFPGLISYITSGPVVAMVWEGKNVVAAVREMMGATDPQKALPGTIRGTYGIDIGRNVVHGSDSPATAEREINLFFSPEELVAYERNLDVWIYE</sequence>
<comment type="function">
    <text evidence="10">Major role in the synthesis of nucleoside triphosphates other than ATP. The ATP gamma phosphate is transferred to the NDP beta phosphate via a ping-pong mechanism, using a phosphorylated active-site intermediate.</text>
</comment>
<dbReference type="Proteomes" id="UP000256329">
    <property type="component" value="Unassembled WGS sequence"/>
</dbReference>
<comment type="function">
    <text evidence="8">(Microbial infection) Catalyzes the phosphorylation of dZDP to dZTP, when the bacterium is infected by a phage that produces the substrate for the synthesis of dZTP (2- amino-2'-deoxyadenosine 5'-triphosphate), which is then used by the phage as a DNA polymerase substrate.</text>
</comment>
<dbReference type="InterPro" id="IPR034907">
    <property type="entry name" value="NDK-like_dom"/>
</dbReference>
<evidence type="ECO:0000313" key="16">
    <source>
        <dbReference type="Proteomes" id="UP000256329"/>
    </source>
</evidence>
<evidence type="ECO:0000256" key="6">
    <source>
        <dbReference type="ARBA" id="ARBA00022840"/>
    </source>
</evidence>
<feature type="binding site" evidence="10 11">
    <location>
        <position position="57"/>
    </location>
    <ligand>
        <name>ATP</name>
        <dbReference type="ChEBI" id="CHEBI:30616"/>
    </ligand>
</feature>
<dbReference type="AlphaFoldDB" id="A0A3D8P7N7"/>
<feature type="binding site" evidence="10 11">
    <location>
        <position position="112"/>
    </location>
    <ligand>
        <name>ATP</name>
        <dbReference type="ChEBI" id="CHEBI:30616"/>
    </ligand>
</feature>
<feature type="binding site" evidence="10 11">
    <location>
        <position position="85"/>
    </location>
    <ligand>
        <name>ATP</name>
        <dbReference type="ChEBI" id="CHEBI:30616"/>
    </ligand>
</feature>
<evidence type="ECO:0000256" key="8">
    <source>
        <dbReference type="ARBA" id="ARBA00024802"/>
    </source>
</evidence>
<comment type="catalytic activity">
    <reaction evidence="10">
        <text>a ribonucleoside 5'-diphosphate + ATP = a ribonucleoside 5'-triphosphate + ADP</text>
        <dbReference type="Rhea" id="RHEA:18113"/>
        <dbReference type="ChEBI" id="CHEBI:30616"/>
        <dbReference type="ChEBI" id="CHEBI:57930"/>
        <dbReference type="ChEBI" id="CHEBI:61557"/>
        <dbReference type="ChEBI" id="CHEBI:456216"/>
        <dbReference type="EC" id="2.7.4.6"/>
    </reaction>
</comment>
<evidence type="ECO:0000259" key="14">
    <source>
        <dbReference type="SMART" id="SM00562"/>
    </source>
</evidence>
<dbReference type="RefSeq" id="WP_115791652.1">
    <property type="nucleotide sequence ID" value="NZ_QSLN01000001.1"/>
</dbReference>
<comment type="similarity">
    <text evidence="2 10 11 12">Belongs to the NDK family.</text>
</comment>
<comment type="catalytic activity">
    <reaction evidence="9">
        <text>dZDP + ATP = dZTP + ADP</text>
        <dbReference type="Rhea" id="RHEA:67644"/>
        <dbReference type="ChEBI" id="CHEBI:30616"/>
        <dbReference type="ChEBI" id="CHEBI:172929"/>
        <dbReference type="ChEBI" id="CHEBI:172931"/>
        <dbReference type="ChEBI" id="CHEBI:456216"/>
    </reaction>
</comment>
<evidence type="ECO:0000256" key="7">
    <source>
        <dbReference type="ARBA" id="ARBA00023080"/>
    </source>
</evidence>
<dbReference type="GO" id="GO:0006183">
    <property type="term" value="P:GTP biosynthetic process"/>
    <property type="evidence" value="ECO:0007669"/>
    <property type="project" value="UniProtKB-UniRule"/>
</dbReference>
<dbReference type="EC" id="2.7.4.6" evidence="10 13"/>
<proteinExistence type="inferred from homology"/>
<keyword evidence="10" id="KW-0597">Phosphoprotein</keyword>
<evidence type="ECO:0000256" key="4">
    <source>
        <dbReference type="ARBA" id="ARBA00022741"/>
    </source>
</evidence>
<feature type="active site" description="Pros-phosphohistidine intermediate" evidence="10 11">
    <location>
        <position position="115"/>
    </location>
</feature>
<dbReference type="GO" id="GO:0004550">
    <property type="term" value="F:nucleoside diphosphate kinase activity"/>
    <property type="evidence" value="ECO:0007669"/>
    <property type="project" value="UniProtKB-UniRule"/>
</dbReference>
<evidence type="ECO:0000256" key="5">
    <source>
        <dbReference type="ARBA" id="ARBA00022777"/>
    </source>
</evidence>
<dbReference type="OrthoDB" id="9801161at2"/>
<organism evidence="15 16">
    <name type="scientific">Ammonifex thiophilus</name>
    <dbReference type="NCBI Taxonomy" id="444093"/>
    <lineage>
        <taxon>Bacteria</taxon>
        <taxon>Bacillati</taxon>
        <taxon>Bacillota</taxon>
        <taxon>Clostridia</taxon>
        <taxon>Thermoanaerobacterales</taxon>
        <taxon>Thermoanaerobacteraceae</taxon>
        <taxon>Ammonifex</taxon>
    </lineage>
</organism>
<dbReference type="NCBIfam" id="NF001908">
    <property type="entry name" value="PRK00668.1"/>
    <property type="match status" value="1"/>
</dbReference>
<evidence type="ECO:0000256" key="3">
    <source>
        <dbReference type="ARBA" id="ARBA00022679"/>
    </source>
</evidence>
<evidence type="ECO:0000256" key="9">
    <source>
        <dbReference type="ARBA" id="ARBA00047945"/>
    </source>
</evidence>
<dbReference type="GO" id="GO:0005737">
    <property type="term" value="C:cytoplasm"/>
    <property type="evidence" value="ECO:0007669"/>
    <property type="project" value="UniProtKB-SubCell"/>
</dbReference>
<dbReference type="GO" id="GO:0046872">
    <property type="term" value="F:metal ion binding"/>
    <property type="evidence" value="ECO:0007669"/>
    <property type="project" value="UniProtKB-KW"/>
</dbReference>
<keyword evidence="3 10" id="KW-0808">Transferase</keyword>
<dbReference type="PRINTS" id="PR01243">
    <property type="entry name" value="NUCDPKINASE"/>
</dbReference>
<comment type="subunit">
    <text evidence="10">Homotetramer.</text>
</comment>
<dbReference type="HAMAP" id="MF_00451">
    <property type="entry name" value="NDP_kinase"/>
    <property type="match status" value="1"/>
</dbReference>
<keyword evidence="5 10" id="KW-0418">Kinase</keyword>
<accession>A0A3D8P7N7</accession>
<protein>
    <recommendedName>
        <fullName evidence="10 13">Nucleoside diphosphate kinase</fullName>
        <shortName evidence="10">NDK</shortName>
        <shortName evidence="10">NDP kinase</shortName>
        <ecNumber evidence="10 13">2.7.4.6</ecNumber>
    </recommendedName>
    <alternativeName>
        <fullName evidence="10">Nucleoside-2-P kinase</fullName>
    </alternativeName>
</protein>
<dbReference type="Gene3D" id="3.30.70.141">
    <property type="entry name" value="Nucleoside diphosphate kinase-like domain"/>
    <property type="match status" value="1"/>
</dbReference>
<dbReference type="Pfam" id="PF00334">
    <property type="entry name" value="NDK"/>
    <property type="match status" value="1"/>
</dbReference>
<feature type="binding site" evidence="10 11">
    <location>
        <position position="9"/>
    </location>
    <ligand>
        <name>ATP</name>
        <dbReference type="ChEBI" id="CHEBI:30616"/>
    </ligand>
</feature>
<dbReference type="PROSITE" id="PS00469">
    <property type="entry name" value="NDPK"/>
    <property type="match status" value="1"/>
</dbReference>
<dbReference type="SMART" id="SM00562">
    <property type="entry name" value="NDK"/>
    <property type="match status" value="1"/>
</dbReference>